<reference evidence="3 4" key="1">
    <citation type="submission" date="2012-05" db="EMBL/GenBank/DDBJ databases">
        <authorList>
            <person name="Weinstock G."/>
            <person name="Sodergren E."/>
            <person name="Lobos E.A."/>
            <person name="Fulton L."/>
            <person name="Fulton R."/>
            <person name="Courtney L."/>
            <person name="Fronick C."/>
            <person name="O'Laughlin M."/>
            <person name="Godfrey J."/>
            <person name="Wilson R.M."/>
            <person name="Miner T."/>
            <person name="Farmer C."/>
            <person name="Delehaunty K."/>
            <person name="Cordes M."/>
            <person name="Minx P."/>
            <person name="Tomlinson C."/>
            <person name="Chen J."/>
            <person name="Wollam A."/>
            <person name="Pepin K.H."/>
            <person name="Bhonagiri V."/>
            <person name="Zhang X."/>
            <person name="Suruliraj S."/>
            <person name="Warren W."/>
            <person name="Mitreva M."/>
            <person name="Mardis E.R."/>
            <person name="Wilson R.K."/>
        </authorList>
    </citation>
    <scope>NUCLEOTIDE SEQUENCE [LARGE SCALE GENOMIC DNA]</scope>
    <source>
        <strain evidence="3 4">DSM 1785</strain>
    </source>
</reference>
<dbReference type="PANTHER" id="PTHR30383:SF5">
    <property type="entry name" value="SGNH HYDROLASE-TYPE ESTERASE DOMAIN-CONTAINING PROTEIN"/>
    <property type="match status" value="1"/>
</dbReference>
<dbReference type="Proteomes" id="UP000010420">
    <property type="component" value="Unassembled WGS sequence"/>
</dbReference>
<evidence type="ECO:0000313" key="4">
    <source>
        <dbReference type="Proteomes" id="UP000010420"/>
    </source>
</evidence>
<gene>
    <name evidence="3" type="ORF">HMPREF0216_02603</name>
</gene>
<dbReference type="eggNOG" id="COG2755">
    <property type="taxonomic scope" value="Bacteria"/>
</dbReference>
<dbReference type="InterPro" id="IPR036514">
    <property type="entry name" value="SGNH_hydro_sf"/>
</dbReference>
<dbReference type="GO" id="GO:0004553">
    <property type="term" value="F:hydrolase activity, hydrolyzing O-glycosyl compounds"/>
    <property type="evidence" value="ECO:0007669"/>
    <property type="project" value="InterPro"/>
</dbReference>
<dbReference type="InterPro" id="IPR013320">
    <property type="entry name" value="ConA-like_dom_sf"/>
</dbReference>
<dbReference type="Pfam" id="PF13385">
    <property type="entry name" value="Laminin_G_3"/>
    <property type="match status" value="1"/>
</dbReference>
<feature type="coiled-coil region" evidence="1">
    <location>
        <begin position="745"/>
        <end position="799"/>
    </location>
</feature>
<dbReference type="Gene3D" id="1.10.1330.10">
    <property type="entry name" value="Dockerin domain"/>
    <property type="match status" value="1"/>
</dbReference>
<organism evidence="3 4">
    <name type="scientific">Clostridium celatum DSM 1785</name>
    <dbReference type="NCBI Taxonomy" id="545697"/>
    <lineage>
        <taxon>Bacteria</taxon>
        <taxon>Bacillati</taxon>
        <taxon>Bacillota</taxon>
        <taxon>Clostridia</taxon>
        <taxon>Eubacteriales</taxon>
        <taxon>Clostridiaceae</taxon>
        <taxon>Clostridium</taxon>
    </lineage>
</organism>
<dbReference type="InterPro" id="IPR051532">
    <property type="entry name" value="Ester_Hydrolysis_Enzymes"/>
</dbReference>
<keyword evidence="4" id="KW-1185">Reference proteome</keyword>
<dbReference type="CDD" id="cd14256">
    <property type="entry name" value="Dockerin_I"/>
    <property type="match status" value="1"/>
</dbReference>
<dbReference type="OrthoDB" id="2513075at2"/>
<evidence type="ECO:0000313" key="3">
    <source>
        <dbReference type="EMBL" id="EKY25135.1"/>
    </source>
</evidence>
<dbReference type="AlphaFoldDB" id="L1QBS0"/>
<dbReference type="InterPro" id="IPR018247">
    <property type="entry name" value="EF_Hand_1_Ca_BS"/>
</dbReference>
<dbReference type="InterPro" id="IPR013830">
    <property type="entry name" value="SGNH_hydro"/>
</dbReference>
<dbReference type="EMBL" id="AMEZ01000075">
    <property type="protein sequence ID" value="EKY25135.1"/>
    <property type="molecule type" value="Genomic_DNA"/>
</dbReference>
<dbReference type="InterPro" id="IPR001791">
    <property type="entry name" value="Laminin_G"/>
</dbReference>
<dbReference type="InterPro" id="IPR036439">
    <property type="entry name" value="Dockerin_dom_sf"/>
</dbReference>
<evidence type="ECO:0000256" key="1">
    <source>
        <dbReference type="SAM" id="Coils"/>
    </source>
</evidence>
<dbReference type="SMART" id="SM00282">
    <property type="entry name" value="LamG"/>
    <property type="match status" value="1"/>
</dbReference>
<dbReference type="SUPFAM" id="SSF63446">
    <property type="entry name" value="Type I dockerin domain"/>
    <property type="match status" value="1"/>
</dbReference>
<feature type="coiled-coil region" evidence="1">
    <location>
        <begin position="192"/>
        <end position="219"/>
    </location>
</feature>
<accession>L1QBS0</accession>
<dbReference type="Gene3D" id="2.60.120.200">
    <property type="match status" value="2"/>
</dbReference>
<sequence>MSYTVPNKTFDDNKWHTVVISGGELGGILYMDGEKLVEFTNHPNKFISLVKDLNNMNIGRIVKNNEVSSYFDGEIEYVEVYNKQFSHEYSSKYSLNDYREILNIIHGEESNNILFAGDSITHGPLHTKGYRSYSEHFNERIRGEAVSGNLKSDNFVINTGVSSADTTHVLASYETWVKTHNPKIVFLTFGMNDCATITIDEYKNNLKTLVNKIREMGAIPIIQTINTTNGSREEQLPIFMEGARAVANELDVFLIDHNKYWSDLGKSVTNAWLGDAIHPNEKGHLEIAKLIFRELQLDTDDSYTQNLSYPLAGNGTAKPVLDTARKKYPEYSNIENKEPVVSYKVNREFYGSDFIDRTDDMDKIKSLNTGSIVTRFNLTSSQSAQTIISLSDSKDSSKEVAIGINANGTIFLNGRTDNGNSSFTTSRSGYNDGVWHTLVMNVDESTINIYVDGENIHSTTNKIFFSSLNLPTHLSIGRNVHDTGGEWFFNGAISYVEIYDNILSRDEINNISSKIDSSNNFAEIRNKALENGVANSWVLVGDNSTSGNGATYGYKNYGEYFEERIRWELRGNPMINRERYVINSGVDGADSESINTNFDKWIAEFDPEIVSIMIGGSEKGTPKEFEANLKEIIEKVRDIGALVMLQTPVLQENDITEYVNVILKVAKEFNVPVVDHYNTWIELEKSNPHIKETFLNEDYRLNHRGHLRVAQDMMKALKVFDSNSISGGALVDMKYEETENPTELKNELLDLINKAKKSIEDNKDNLYIEHLKSALVADIAAAEREIEKTNSTIVTVSNAINFLNESLRSFEEDEVDYGCDVNKDGIITIADLALVSKNYNKNSEDKNWNEIKIYDVNKDTIINNIDIQEVMKKILE</sequence>
<dbReference type="Pfam" id="PF13472">
    <property type="entry name" value="Lipase_GDSL_2"/>
    <property type="match status" value="2"/>
</dbReference>
<protein>
    <submittedName>
        <fullName evidence="3">GDSL-like protein</fullName>
    </submittedName>
</protein>
<dbReference type="Pfam" id="PF00404">
    <property type="entry name" value="Dockerin_1"/>
    <property type="match status" value="1"/>
</dbReference>
<dbReference type="GO" id="GO:0004622">
    <property type="term" value="F:phosphatidylcholine lysophospholipase activity"/>
    <property type="evidence" value="ECO:0007669"/>
    <property type="project" value="TreeGrafter"/>
</dbReference>
<dbReference type="SUPFAM" id="SSF49899">
    <property type="entry name" value="Concanavalin A-like lectins/glucanases"/>
    <property type="match status" value="2"/>
</dbReference>
<dbReference type="STRING" id="545697.HMPREF0216_02603"/>
<dbReference type="CDD" id="cd00229">
    <property type="entry name" value="SGNH_hydrolase"/>
    <property type="match status" value="1"/>
</dbReference>
<dbReference type="PATRIC" id="fig|545697.3.peg.2562"/>
<proteinExistence type="predicted"/>
<comment type="caution">
    <text evidence="3">The sequence shown here is derived from an EMBL/GenBank/DDBJ whole genome shotgun (WGS) entry which is preliminary data.</text>
</comment>
<dbReference type="InterPro" id="IPR002105">
    <property type="entry name" value="Dockerin_1_rpt"/>
</dbReference>
<dbReference type="GO" id="GO:0000272">
    <property type="term" value="P:polysaccharide catabolic process"/>
    <property type="evidence" value="ECO:0007669"/>
    <property type="project" value="InterPro"/>
</dbReference>
<dbReference type="Gene3D" id="3.40.50.1110">
    <property type="entry name" value="SGNH hydrolase"/>
    <property type="match status" value="2"/>
</dbReference>
<dbReference type="SUPFAM" id="SSF52266">
    <property type="entry name" value="SGNH hydrolase"/>
    <property type="match status" value="2"/>
</dbReference>
<feature type="domain" description="Laminin G" evidence="2">
    <location>
        <begin position="368"/>
        <end position="501"/>
    </location>
</feature>
<dbReference type="PANTHER" id="PTHR30383">
    <property type="entry name" value="THIOESTERASE 1/PROTEASE 1/LYSOPHOSPHOLIPASE L1"/>
    <property type="match status" value="1"/>
</dbReference>
<evidence type="ECO:0000259" key="2">
    <source>
        <dbReference type="SMART" id="SM00282"/>
    </source>
</evidence>
<dbReference type="HOGENOM" id="CLU_328379_0_0_9"/>
<dbReference type="PROSITE" id="PS00018">
    <property type="entry name" value="EF_HAND_1"/>
    <property type="match status" value="1"/>
</dbReference>
<name>L1QBS0_9CLOT</name>
<keyword evidence="1" id="KW-0175">Coiled coil</keyword>